<keyword evidence="3" id="KW-0804">Transcription</keyword>
<dbReference type="AlphaFoldDB" id="A0A1Y6CDE4"/>
<dbReference type="InterPro" id="IPR016032">
    <property type="entry name" value="Sig_transdc_resp-reg_C-effctor"/>
</dbReference>
<dbReference type="PANTHER" id="PTHR44688">
    <property type="entry name" value="DNA-BINDING TRANSCRIPTIONAL ACTIVATOR DEVR_DOSR"/>
    <property type="match status" value="1"/>
</dbReference>
<gene>
    <name evidence="7" type="ORF">SAMN02745746_03473</name>
</gene>
<sequence>MPDKQLAVIDDDEAVRDSLIWLFDGQGFQTTGFDSAEAFLAGLGPAAFNALIVDLRLSGISGIVLLERLAEHPYCPPVIMLTAHGDVPHAVAALKLGAIDFMEKPFDDGRLLAMVDQALLRDQQERDRFGRLNRLNQSLALLTDREREVMQLILLGKLNKQIADELAISMKTVEVHRSRVFDKMGVKSAVELAGLMAALDKPDAGSKG</sequence>
<dbReference type="Gene3D" id="3.40.50.2300">
    <property type="match status" value="1"/>
</dbReference>
<dbReference type="SUPFAM" id="SSF46894">
    <property type="entry name" value="C-terminal effector domain of the bipartite response regulators"/>
    <property type="match status" value="1"/>
</dbReference>
<feature type="domain" description="Response regulatory" evidence="6">
    <location>
        <begin position="5"/>
        <end position="119"/>
    </location>
</feature>
<feature type="modified residue" description="4-aspartylphosphate" evidence="4">
    <location>
        <position position="54"/>
    </location>
</feature>
<dbReference type="PROSITE" id="PS50043">
    <property type="entry name" value="HTH_LUXR_2"/>
    <property type="match status" value="1"/>
</dbReference>
<evidence type="ECO:0000256" key="4">
    <source>
        <dbReference type="PROSITE-ProRule" id="PRU00169"/>
    </source>
</evidence>
<dbReference type="RefSeq" id="WP_085277554.1">
    <property type="nucleotide sequence ID" value="NZ_FXAG01000023.1"/>
</dbReference>
<keyword evidence="8" id="KW-1185">Reference proteome</keyword>
<evidence type="ECO:0000313" key="7">
    <source>
        <dbReference type="EMBL" id="SMF47023.1"/>
    </source>
</evidence>
<evidence type="ECO:0000256" key="3">
    <source>
        <dbReference type="ARBA" id="ARBA00023163"/>
    </source>
</evidence>
<evidence type="ECO:0000256" key="2">
    <source>
        <dbReference type="ARBA" id="ARBA00023125"/>
    </source>
</evidence>
<dbReference type="InterPro" id="IPR001789">
    <property type="entry name" value="Sig_transdc_resp-reg_receiver"/>
</dbReference>
<dbReference type="PRINTS" id="PR00038">
    <property type="entry name" value="HTHLUXR"/>
</dbReference>
<dbReference type="Pfam" id="PF00072">
    <property type="entry name" value="Response_reg"/>
    <property type="match status" value="1"/>
</dbReference>
<dbReference type="PANTHER" id="PTHR44688:SF16">
    <property type="entry name" value="DNA-BINDING TRANSCRIPTIONAL ACTIVATOR DEVR_DOSR"/>
    <property type="match status" value="1"/>
</dbReference>
<dbReference type="SMART" id="SM00448">
    <property type="entry name" value="REC"/>
    <property type="match status" value="1"/>
</dbReference>
<dbReference type="InterPro" id="IPR000792">
    <property type="entry name" value="Tscrpt_reg_LuxR_C"/>
</dbReference>
<protein>
    <submittedName>
        <fullName evidence="7">Two component transcriptional regulator, LuxR family</fullName>
    </submittedName>
</protein>
<dbReference type="EMBL" id="FXAG01000023">
    <property type="protein sequence ID" value="SMF47023.1"/>
    <property type="molecule type" value="Genomic_DNA"/>
</dbReference>
<dbReference type="GO" id="GO:0006355">
    <property type="term" value="P:regulation of DNA-templated transcription"/>
    <property type="evidence" value="ECO:0007669"/>
    <property type="project" value="InterPro"/>
</dbReference>
<keyword evidence="2" id="KW-0238">DNA-binding</keyword>
<feature type="domain" description="HTH luxR-type" evidence="5">
    <location>
        <begin position="135"/>
        <end position="200"/>
    </location>
</feature>
<dbReference type="CDD" id="cd06170">
    <property type="entry name" value="LuxR_C_like"/>
    <property type="match status" value="1"/>
</dbReference>
<dbReference type="InterPro" id="IPR036388">
    <property type="entry name" value="WH-like_DNA-bd_sf"/>
</dbReference>
<dbReference type="SUPFAM" id="SSF52172">
    <property type="entry name" value="CheY-like"/>
    <property type="match status" value="1"/>
</dbReference>
<keyword evidence="4" id="KW-0597">Phosphoprotein</keyword>
<accession>A0A1Y6CDE4</accession>
<proteinExistence type="predicted"/>
<organism evidence="7 8">
    <name type="scientific">Pseudogulbenkiania subflava DSM 22618</name>
    <dbReference type="NCBI Taxonomy" id="1123014"/>
    <lineage>
        <taxon>Bacteria</taxon>
        <taxon>Pseudomonadati</taxon>
        <taxon>Pseudomonadota</taxon>
        <taxon>Betaproteobacteria</taxon>
        <taxon>Neisseriales</taxon>
        <taxon>Chromobacteriaceae</taxon>
        <taxon>Pseudogulbenkiania</taxon>
    </lineage>
</organism>
<dbReference type="GO" id="GO:0003677">
    <property type="term" value="F:DNA binding"/>
    <property type="evidence" value="ECO:0007669"/>
    <property type="project" value="UniProtKB-KW"/>
</dbReference>
<dbReference type="PROSITE" id="PS00622">
    <property type="entry name" value="HTH_LUXR_1"/>
    <property type="match status" value="1"/>
</dbReference>
<keyword evidence="1" id="KW-0805">Transcription regulation</keyword>
<reference evidence="8" key="1">
    <citation type="submission" date="2017-04" db="EMBL/GenBank/DDBJ databases">
        <authorList>
            <person name="Varghese N."/>
            <person name="Submissions S."/>
        </authorList>
    </citation>
    <scope>NUCLEOTIDE SEQUENCE [LARGE SCALE GENOMIC DNA]</scope>
    <source>
        <strain evidence="8">DSM 22618</strain>
    </source>
</reference>
<evidence type="ECO:0000259" key="6">
    <source>
        <dbReference type="PROSITE" id="PS50110"/>
    </source>
</evidence>
<evidence type="ECO:0000259" key="5">
    <source>
        <dbReference type="PROSITE" id="PS50043"/>
    </source>
</evidence>
<evidence type="ECO:0000313" key="8">
    <source>
        <dbReference type="Proteomes" id="UP000192920"/>
    </source>
</evidence>
<dbReference type="Pfam" id="PF00196">
    <property type="entry name" value="GerE"/>
    <property type="match status" value="1"/>
</dbReference>
<dbReference type="STRING" id="1123014.SAMN02745746_03473"/>
<evidence type="ECO:0000256" key="1">
    <source>
        <dbReference type="ARBA" id="ARBA00023015"/>
    </source>
</evidence>
<dbReference type="PROSITE" id="PS50110">
    <property type="entry name" value="RESPONSE_REGULATORY"/>
    <property type="match status" value="1"/>
</dbReference>
<dbReference type="GO" id="GO:0000160">
    <property type="term" value="P:phosphorelay signal transduction system"/>
    <property type="evidence" value="ECO:0007669"/>
    <property type="project" value="InterPro"/>
</dbReference>
<dbReference type="Proteomes" id="UP000192920">
    <property type="component" value="Unassembled WGS sequence"/>
</dbReference>
<name>A0A1Y6CDE4_9NEIS</name>
<dbReference type="InterPro" id="IPR011006">
    <property type="entry name" value="CheY-like_superfamily"/>
</dbReference>
<dbReference type="Gene3D" id="1.10.10.10">
    <property type="entry name" value="Winged helix-like DNA-binding domain superfamily/Winged helix DNA-binding domain"/>
    <property type="match status" value="1"/>
</dbReference>
<dbReference type="SMART" id="SM00421">
    <property type="entry name" value="HTH_LUXR"/>
    <property type="match status" value="1"/>
</dbReference>